<dbReference type="PANTHER" id="PTHR13245">
    <property type="entry name" value="RRP15-LIKE PROTEIN"/>
    <property type="match status" value="1"/>
</dbReference>
<dbReference type="Pfam" id="PF07890">
    <property type="entry name" value="Rrp15p"/>
    <property type="match status" value="1"/>
</dbReference>
<dbReference type="GO" id="GO:0000460">
    <property type="term" value="P:maturation of 5.8S rRNA"/>
    <property type="evidence" value="ECO:0007669"/>
    <property type="project" value="TreeGrafter"/>
</dbReference>
<reference evidence="4" key="1">
    <citation type="submission" date="2016-02" db="EMBL/GenBank/DDBJ databases">
        <title>RNAseq analyses of the midgut from blood- or serum-fed Ixodes ricinus ticks.</title>
        <authorList>
            <person name="Perner J."/>
            <person name="Provaznik J."/>
            <person name="Schrenkova J."/>
            <person name="Urbanova V."/>
            <person name="Ribeiro J.M."/>
            <person name="Kopacek P."/>
        </authorList>
    </citation>
    <scope>NUCLEOTIDE SEQUENCE</scope>
    <source>
        <tissue evidence="4">Gut</tissue>
    </source>
</reference>
<comment type="similarity">
    <text evidence="1">Belongs to the RRP15 family.</text>
</comment>
<dbReference type="PANTHER" id="PTHR13245:SF14">
    <property type="entry name" value="RRP15-LIKE PROTEIN"/>
    <property type="match status" value="1"/>
</dbReference>
<dbReference type="InterPro" id="IPR012459">
    <property type="entry name" value="Rrp15"/>
</dbReference>
<name>A0A131XU68_IXORI</name>
<evidence type="ECO:0000256" key="2">
    <source>
        <dbReference type="ARBA" id="ARBA00017475"/>
    </source>
</evidence>
<feature type="compositionally biased region" description="Basic and acidic residues" evidence="3">
    <location>
        <begin position="103"/>
        <end position="130"/>
    </location>
</feature>
<accession>A0A131XU68</accession>
<feature type="region of interest" description="Disordered" evidence="3">
    <location>
        <begin position="75"/>
        <end position="130"/>
    </location>
</feature>
<evidence type="ECO:0000256" key="3">
    <source>
        <dbReference type="SAM" id="MobiDB-lite"/>
    </source>
</evidence>
<sequence>NMAAHEADGDAENSASAEPQNNSDADDDATGNEAWADVLGKLLRTKPPRTKTPILFKAKKDAQIRVQVAPTPVEVVDDEGEVKPLETPKEKRPEEPLYISKRALRERNEKKRKWEEMSRSKPESGEKERHLARLATKGVVQLFNAVKKHQKEVEEKLRAAGESETRRDKVMKTLSKGAFLDMLKDKQEKPQDKPETWTILRDDFMLGADMKDWDKQDEDDETAKVFKTLENDPLFARQ</sequence>
<feature type="compositionally biased region" description="Basic and acidic residues" evidence="3">
    <location>
        <begin position="81"/>
        <end position="95"/>
    </location>
</feature>
<protein>
    <recommendedName>
        <fullName evidence="2">RRP15-like protein</fullName>
    </recommendedName>
</protein>
<feature type="compositionally biased region" description="Polar residues" evidence="3">
    <location>
        <begin position="13"/>
        <end position="23"/>
    </location>
</feature>
<feature type="non-terminal residue" evidence="4">
    <location>
        <position position="238"/>
    </location>
</feature>
<dbReference type="EMBL" id="GEFM01005924">
    <property type="protein sequence ID" value="JAP69872.1"/>
    <property type="molecule type" value="mRNA"/>
</dbReference>
<dbReference type="GO" id="GO:0030687">
    <property type="term" value="C:preribosome, large subunit precursor"/>
    <property type="evidence" value="ECO:0007669"/>
    <property type="project" value="TreeGrafter"/>
</dbReference>
<evidence type="ECO:0000256" key="1">
    <source>
        <dbReference type="ARBA" id="ARBA00007462"/>
    </source>
</evidence>
<dbReference type="GO" id="GO:0000470">
    <property type="term" value="P:maturation of LSU-rRNA"/>
    <property type="evidence" value="ECO:0007669"/>
    <property type="project" value="TreeGrafter"/>
</dbReference>
<feature type="non-terminal residue" evidence="4">
    <location>
        <position position="1"/>
    </location>
</feature>
<organism evidence="4">
    <name type="scientific">Ixodes ricinus</name>
    <name type="common">Common tick</name>
    <name type="synonym">Acarus ricinus</name>
    <dbReference type="NCBI Taxonomy" id="34613"/>
    <lineage>
        <taxon>Eukaryota</taxon>
        <taxon>Metazoa</taxon>
        <taxon>Ecdysozoa</taxon>
        <taxon>Arthropoda</taxon>
        <taxon>Chelicerata</taxon>
        <taxon>Arachnida</taxon>
        <taxon>Acari</taxon>
        <taxon>Parasitiformes</taxon>
        <taxon>Ixodida</taxon>
        <taxon>Ixodoidea</taxon>
        <taxon>Ixodidae</taxon>
        <taxon>Ixodinae</taxon>
        <taxon>Ixodes</taxon>
    </lineage>
</organism>
<feature type="region of interest" description="Disordered" evidence="3">
    <location>
        <begin position="1"/>
        <end position="33"/>
    </location>
</feature>
<evidence type="ECO:0000313" key="4">
    <source>
        <dbReference type="EMBL" id="JAP69872.1"/>
    </source>
</evidence>
<dbReference type="AlphaFoldDB" id="A0A131XU68"/>
<proteinExistence type="evidence at transcript level"/>